<dbReference type="RefSeq" id="WP_129893396.1">
    <property type="nucleotide sequence ID" value="NZ_CP035758.1"/>
</dbReference>
<evidence type="ECO:0000313" key="2">
    <source>
        <dbReference type="EMBL" id="QBD82327.1"/>
    </source>
</evidence>
<dbReference type="OrthoDB" id="141860at2"/>
<keyword evidence="3" id="KW-1185">Reference proteome</keyword>
<accession>A0A4P6K295</accession>
<gene>
    <name evidence="2" type="ORF">EPA93_42665</name>
</gene>
<dbReference type="EMBL" id="CP035758">
    <property type="protein sequence ID" value="QBD82327.1"/>
    <property type="molecule type" value="Genomic_DNA"/>
</dbReference>
<feature type="transmembrane region" description="Helical" evidence="1">
    <location>
        <begin position="340"/>
        <end position="358"/>
    </location>
</feature>
<keyword evidence="1" id="KW-1133">Transmembrane helix</keyword>
<feature type="transmembrane region" description="Helical" evidence="1">
    <location>
        <begin position="20"/>
        <end position="39"/>
    </location>
</feature>
<evidence type="ECO:0000313" key="3">
    <source>
        <dbReference type="Proteomes" id="UP000290365"/>
    </source>
</evidence>
<name>A0A4P6K295_KTERU</name>
<reference evidence="2 3" key="1">
    <citation type="submission" date="2019-01" db="EMBL/GenBank/DDBJ databases">
        <title>Ktedonosporobacter rubrisoli SCAWS-G2.</title>
        <authorList>
            <person name="Huang Y."/>
            <person name="Yan B."/>
        </authorList>
    </citation>
    <scope>NUCLEOTIDE SEQUENCE [LARGE SCALE GENOMIC DNA]</scope>
    <source>
        <strain evidence="2 3">SCAWS-G2</strain>
    </source>
</reference>
<organism evidence="2 3">
    <name type="scientific">Ktedonosporobacter rubrisoli</name>
    <dbReference type="NCBI Taxonomy" id="2509675"/>
    <lineage>
        <taxon>Bacteria</taxon>
        <taxon>Bacillati</taxon>
        <taxon>Chloroflexota</taxon>
        <taxon>Ktedonobacteria</taxon>
        <taxon>Ktedonobacterales</taxon>
        <taxon>Ktedonosporobacteraceae</taxon>
        <taxon>Ktedonosporobacter</taxon>
    </lineage>
</organism>
<keyword evidence="1" id="KW-0472">Membrane</keyword>
<evidence type="ECO:0000256" key="1">
    <source>
        <dbReference type="SAM" id="Phobius"/>
    </source>
</evidence>
<dbReference type="AlphaFoldDB" id="A0A4P6K295"/>
<proteinExistence type="predicted"/>
<protein>
    <submittedName>
        <fullName evidence="2">Methyl-accepting chemotaxis protein</fullName>
    </submittedName>
</protein>
<keyword evidence="1" id="KW-0812">Transmembrane</keyword>
<dbReference type="KEGG" id="kbs:EPA93_42665"/>
<sequence length="509" mass="56272">MSQRMFEPRRRTPLSLRVSLGLLFAAVLPLIITIIFLQWQARPALVSQANAAMENDAKTRVQLIDAYFGERLLDLQTLAQVPSVQEFLAAPPIPNSPDYQNLALHASFALEAGIYRDHRYTSWELFNPKGQLRLYYPLNTKPLKHGSALIPDDELNLALARKTFISAVYVDPTSHKAAVDIYSPIVQTPQPGTSQQPAFLGFIRTSLNLDYIWNIVQGDLGNNGPGSYAFILDKSGICIANTDPARRFQAIKDLPADLQQRIVQEKRFGSARPVTVNKNPLLAQKLDTNVPLSTFQMPLSGQEAFQVALQTSATLPWYYFVLSPINTVTSVANQQLIENILIALVMALLVALAGWAFGQNITRPILTAVEYIRSNSQTLSSLATKQQDIATEQMWVVDASQIGLQSVQYYNEATKIATHQLRETVTALLTHWNQLDAETARQALERIIAATQYIDQASRYQEASNNKLSTALNVATQVNEQLATGATSAANAATQLEQVVAQLRSVVGK</sequence>
<dbReference type="CDD" id="cd18774">
    <property type="entry name" value="PDC2_HK_sensor"/>
    <property type="match status" value="1"/>
</dbReference>
<dbReference type="Gene3D" id="3.30.450.20">
    <property type="entry name" value="PAS domain"/>
    <property type="match status" value="1"/>
</dbReference>
<dbReference type="Proteomes" id="UP000290365">
    <property type="component" value="Chromosome"/>
</dbReference>